<dbReference type="InterPro" id="IPR003411">
    <property type="entry name" value="TGBp3"/>
</dbReference>
<evidence type="ECO:0000256" key="11">
    <source>
        <dbReference type="ARBA" id="ARBA00025270"/>
    </source>
</evidence>
<dbReference type="RefSeq" id="YP_842441.1">
    <property type="nucleotide sequence ID" value="NC_008552.1"/>
</dbReference>
<comment type="similarity">
    <text evidence="2">Belongs to the Tymovirales TGBp3 protein family.</text>
</comment>
<keyword evidence="7 14" id="KW-1133">Transmembrane helix</keyword>
<dbReference type="GeneID" id="5179302"/>
<evidence type="ECO:0000256" key="3">
    <source>
        <dbReference type="ARBA" id="ARBA00013812"/>
    </source>
</evidence>
<keyword evidence="9 14" id="KW-0472">Membrane</keyword>
<keyword evidence="5 14" id="KW-0812">Transmembrane</keyword>
<dbReference type="GO" id="GO:0046740">
    <property type="term" value="P:transport of virus in host, cell to cell"/>
    <property type="evidence" value="ECO:0007669"/>
    <property type="project" value="UniProtKB-KW"/>
</dbReference>
<reference evidence="15 16" key="1">
    <citation type="journal article" date="2006" name="Arch. Virol.">
        <title>Narcissus symptomless virus: a new carlavirus of daffodils.</title>
        <authorList>
            <person name="Chen J."/>
            <person name="Shi Y.H."/>
            <person name="Lu Y.W."/>
            <person name="Adams M.J."/>
            <person name="Chen J.P."/>
        </authorList>
    </citation>
    <scope>NUCLEOTIDE SEQUENCE [LARGE SCALE GENOMIC DNA]</scope>
    <source>
        <strain evidence="15">Hangzhou-2005</strain>
    </source>
</reference>
<name>A0AAQ9_9VIRU</name>
<evidence type="ECO:0000313" key="16">
    <source>
        <dbReference type="Proteomes" id="UP000202504"/>
    </source>
</evidence>
<feature type="transmembrane region" description="Helical" evidence="14">
    <location>
        <begin position="12"/>
        <end position="31"/>
    </location>
</feature>
<accession>A0AAQ9</accession>
<sequence>MLAMFPKLPAPFYLIVSLTSVLTYYLFFTLIPQENKCTVIITGESIKILGCVFNEQFIDYAKSLDVLRV</sequence>
<comment type="function">
    <text evidence="11">Plays a role in viral cell-to-cell propagation, by facilitating genome transport to neighboring plant cells through plasmosdesmata. May induce the formation of granular vesicles derived from the Endoplasmic reticulum, which align on actin filaments.</text>
</comment>
<dbReference type="EMBL" id="AM182569">
    <property type="protein sequence ID" value="CAJ58628.1"/>
    <property type="molecule type" value="Genomic_RNA"/>
</dbReference>
<keyword evidence="10" id="KW-1038">Host endoplasmic reticulum</keyword>
<dbReference type="KEGG" id="vg:5179302"/>
<dbReference type="Proteomes" id="UP000202504">
    <property type="component" value="Segment"/>
</dbReference>
<comment type="subcellular location">
    <subcellularLocation>
        <location evidence="1">Host endoplasmic reticulum membrane</location>
    </subcellularLocation>
</comment>
<evidence type="ECO:0000256" key="6">
    <source>
        <dbReference type="ARBA" id="ARBA00022870"/>
    </source>
</evidence>
<evidence type="ECO:0000256" key="4">
    <source>
        <dbReference type="ARBA" id="ARBA00022448"/>
    </source>
</evidence>
<keyword evidence="16" id="KW-1185">Reference proteome</keyword>
<protein>
    <recommendedName>
        <fullName evidence="3">Movement protein TGBp3</fullName>
    </recommendedName>
    <alternativeName>
        <fullName evidence="12">7 kDa protein</fullName>
    </alternativeName>
    <alternativeName>
        <fullName evidence="13">Triple gene block 3 protein</fullName>
    </alternativeName>
</protein>
<evidence type="ECO:0000256" key="14">
    <source>
        <dbReference type="SAM" id="Phobius"/>
    </source>
</evidence>
<evidence type="ECO:0000256" key="5">
    <source>
        <dbReference type="ARBA" id="ARBA00022692"/>
    </source>
</evidence>
<organism evidence="15 16">
    <name type="scientific">Narcissus symptomless virus</name>
    <dbReference type="NCBI Taxonomy" id="367682"/>
    <lineage>
        <taxon>Viruses</taxon>
        <taxon>Riboviria</taxon>
        <taxon>Orthornavirae</taxon>
        <taxon>Kitrinoviricota</taxon>
        <taxon>Alsuviricetes</taxon>
        <taxon>Tymovirales</taxon>
        <taxon>Betaflexiviridae</taxon>
        <taxon>Quinvirinae</taxon>
        <taxon>Carlavirus</taxon>
        <taxon>Carlavirus latensnerinis</taxon>
        <taxon>Nerine latent virus</taxon>
    </lineage>
</organism>
<evidence type="ECO:0000256" key="12">
    <source>
        <dbReference type="ARBA" id="ARBA00030266"/>
    </source>
</evidence>
<evidence type="ECO:0000313" key="15">
    <source>
        <dbReference type="EMBL" id="CAJ58628.1"/>
    </source>
</evidence>
<evidence type="ECO:0000256" key="7">
    <source>
        <dbReference type="ARBA" id="ARBA00022989"/>
    </source>
</evidence>
<evidence type="ECO:0000256" key="2">
    <source>
        <dbReference type="ARBA" id="ARBA00010355"/>
    </source>
</evidence>
<dbReference type="Pfam" id="PF02495">
    <property type="entry name" value="TGBp3"/>
    <property type="match status" value="1"/>
</dbReference>
<dbReference type="OrthoDB" id="29091at10239"/>
<evidence type="ECO:0000256" key="13">
    <source>
        <dbReference type="ARBA" id="ARBA00033148"/>
    </source>
</evidence>
<keyword evidence="6" id="KW-1043">Host membrane</keyword>
<evidence type="ECO:0000256" key="8">
    <source>
        <dbReference type="ARBA" id="ARBA00023031"/>
    </source>
</evidence>
<proteinExistence type="inferred from homology"/>
<evidence type="ECO:0000256" key="1">
    <source>
        <dbReference type="ARBA" id="ARBA00004625"/>
    </source>
</evidence>
<dbReference type="GO" id="GO:0044167">
    <property type="term" value="C:host cell endoplasmic reticulum membrane"/>
    <property type="evidence" value="ECO:0007669"/>
    <property type="project" value="UniProtKB-SubCell"/>
</dbReference>
<evidence type="ECO:0000256" key="10">
    <source>
        <dbReference type="ARBA" id="ARBA00023184"/>
    </source>
</evidence>
<keyword evidence="4" id="KW-0813">Transport</keyword>
<evidence type="ECO:0000256" key="9">
    <source>
        <dbReference type="ARBA" id="ARBA00023136"/>
    </source>
</evidence>
<keyword evidence="8" id="KW-0916">Viral movement protein</keyword>